<evidence type="ECO:0000313" key="1">
    <source>
        <dbReference type="EMBL" id="SNQ61524.1"/>
    </source>
</evidence>
<dbReference type="Proteomes" id="UP000218615">
    <property type="component" value="Unassembled WGS sequence"/>
</dbReference>
<protein>
    <submittedName>
        <fullName evidence="1">Uncharacterized protein</fullName>
    </submittedName>
</protein>
<accession>A0A284VQH0</accession>
<reference evidence="2" key="1">
    <citation type="submission" date="2017-06" db="EMBL/GenBank/DDBJ databases">
        <authorList>
            <person name="Cremers G."/>
        </authorList>
    </citation>
    <scope>NUCLEOTIDE SEQUENCE [LARGE SCALE GENOMIC DNA]</scope>
</reference>
<organism evidence="1 2">
    <name type="scientific">Candidatus Methanoperedens nitratireducens</name>
    <dbReference type="NCBI Taxonomy" id="1392998"/>
    <lineage>
        <taxon>Archaea</taxon>
        <taxon>Methanobacteriati</taxon>
        <taxon>Methanobacteriota</taxon>
        <taxon>Stenosarchaea group</taxon>
        <taxon>Methanomicrobia</taxon>
        <taxon>Methanosarcinales</taxon>
        <taxon>ANME-2 cluster</taxon>
        <taxon>Candidatus Methanoperedentaceae</taxon>
        <taxon>Candidatus Methanoperedens</taxon>
    </lineage>
</organism>
<proteinExistence type="predicted"/>
<dbReference type="AlphaFoldDB" id="A0A284VQH0"/>
<gene>
    <name evidence="1" type="ORF">MNV_390001</name>
</gene>
<dbReference type="EMBL" id="FZMP01000184">
    <property type="protein sequence ID" value="SNQ61524.1"/>
    <property type="molecule type" value="Genomic_DNA"/>
</dbReference>
<name>A0A284VQH0_9EURY</name>
<sequence>MTKLECVLKNRVWIFMIDEFMVGLKVGKYLKPLRIKSK</sequence>
<keyword evidence="2" id="KW-1185">Reference proteome</keyword>
<evidence type="ECO:0000313" key="2">
    <source>
        <dbReference type="Proteomes" id="UP000218615"/>
    </source>
</evidence>